<evidence type="ECO:0000256" key="1">
    <source>
        <dbReference type="ARBA" id="ARBA00001954"/>
    </source>
</evidence>
<evidence type="ECO:0000256" key="5">
    <source>
        <dbReference type="ARBA" id="ARBA00023004"/>
    </source>
</evidence>
<comment type="caution">
    <text evidence="6">The sequence shown here is derived from an EMBL/GenBank/DDBJ whole genome shotgun (WGS) entry which is preliminary data.</text>
</comment>
<dbReference type="Pfam" id="PF03055">
    <property type="entry name" value="RPE65"/>
    <property type="match status" value="1"/>
</dbReference>
<dbReference type="EMBL" id="CABFNS010001103">
    <property type="protein sequence ID" value="VUC38110.1"/>
    <property type="molecule type" value="Genomic_DNA"/>
</dbReference>
<dbReference type="PANTHER" id="PTHR10543:SF24">
    <property type="entry name" value="CAROTENOID ISOMEROOXYGENASE"/>
    <property type="match status" value="1"/>
</dbReference>
<organism evidence="6 7">
    <name type="scientific">Bionectria ochroleuca</name>
    <name type="common">Gliocladium roseum</name>
    <dbReference type="NCBI Taxonomy" id="29856"/>
    <lineage>
        <taxon>Eukaryota</taxon>
        <taxon>Fungi</taxon>
        <taxon>Dikarya</taxon>
        <taxon>Ascomycota</taxon>
        <taxon>Pezizomycotina</taxon>
        <taxon>Sordariomycetes</taxon>
        <taxon>Hypocreomycetidae</taxon>
        <taxon>Hypocreales</taxon>
        <taxon>Bionectriaceae</taxon>
        <taxon>Clonostachys</taxon>
    </lineage>
</organism>
<dbReference type="InterPro" id="IPR011044">
    <property type="entry name" value="Quino_amine_DH_bsu"/>
</dbReference>
<reference evidence="6 7" key="1">
    <citation type="submission" date="2019-06" db="EMBL/GenBank/DDBJ databases">
        <authorList>
            <person name="Broberg M."/>
        </authorList>
    </citation>
    <scope>NUCLEOTIDE SEQUENCE [LARGE SCALE GENOMIC DNA]</scope>
</reference>
<sequence length="584" mass="64911">MPANTYFVNEERMKYVPPYWKDSTETREPVLCNTEGNWPQWLHGTMIRMGMGPYTVPLSTDGSKPNALLQHWFDGLATLHKFEFSGGQVIYRSRYTAEGVMKKAREDGYLSTMTFGLNPNTPLKESGDPCWAKLGNLQSVFYAGNHPGPDDLSVSVVPRRSFHVATDGNPNSRGTPADNPAGEEIMCGTDFNLLQICDAKTLEPKRMVTYATIDPELQGYGICSHPPKDRQRQHLYNYLIGEDNTVYVFSLDFGSNPSKLVWKTALPCAPCYVHSLAMSKKYCVFVRNEERHSSNEESQPLHMDLKDPSKPLAHALTFEPESKTLFFILDKDTGKLIAQYATPHFAFYHAINGYDYVDKLTGLTNIHIDLCVYPADARPFDEFQFSNILDPAGPLISGTLARYELAGVDNPKLPASVQRLGTVVQMIPDCPSELPRINKYYSCNPNYRYVWTGYENGGTAPGTLVPIGRLSSGIKQPSRAFMGGIAKADWQTGKHIKWFPSNGESGPCEPIFVGRPGAVDEDDGVVLTIVINREGTSSILIVLDGRTMVEVARAFLPQVYGLGPHGSFIEPNGEYYSISPRTTV</sequence>
<keyword evidence="5" id="KW-0408">Iron</keyword>
<dbReference type="Proteomes" id="UP000766486">
    <property type="component" value="Unassembled WGS sequence"/>
</dbReference>
<name>A0ABY6V3C5_BIOOC</name>
<accession>A0ABY6V3C5</accession>
<keyword evidence="3" id="KW-0479">Metal-binding</keyword>
<dbReference type="InterPro" id="IPR004294">
    <property type="entry name" value="Carotenoid_Oase"/>
</dbReference>
<evidence type="ECO:0000313" key="6">
    <source>
        <dbReference type="EMBL" id="VUC38110.1"/>
    </source>
</evidence>
<keyword evidence="7" id="KW-1185">Reference proteome</keyword>
<proteinExistence type="inferred from homology"/>
<dbReference type="PANTHER" id="PTHR10543">
    <property type="entry name" value="BETA-CAROTENE DIOXYGENASE"/>
    <property type="match status" value="1"/>
</dbReference>
<gene>
    <name evidence="6" type="ORF">CLO192961_LOCUS494259</name>
</gene>
<evidence type="ECO:0000256" key="3">
    <source>
        <dbReference type="ARBA" id="ARBA00022723"/>
    </source>
</evidence>
<evidence type="ECO:0000256" key="4">
    <source>
        <dbReference type="ARBA" id="ARBA00023002"/>
    </source>
</evidence>
<evidence type="ECO:0000313" key="7">
    <source>
        <dbReference type="Proteomes" id="UP000766486"/>
    </source>
</evidence>
<evidence type="ECO:0000256" key="2">
    <source>
        <dbReference type="ARBA" id="ARBA00006787"/>
    </source>
</evidence>
<comment type="similarity">
    <text evidence="2">Belongs to the carotenoid oxygenase family.</text>
</comment>
<comment type="cofactor">
    <cofactor evidence="1">
        <name>Fe(2+)</name>
        <dbReference type="ChEBI" id="CHEBI:29033"/>
    </cofactor>
</comment>
<protein>
    <submittedName>
        <fullName evidence="6">Uncharacterized protein</fullName>
    </submittedName>
</protein>
<dbReference type="SUPFAM" id="SSF50969">
    <property type="entry name" value="YVTN repeat-like/Quinoprotein amine dehydrogenase"/>
    <property type="match status" value="1"/>
</dbReference>
<keyword evidence="4" id="KW-0560">Oxidoreductase</keyword>